<accession>A0ABU9AJ50</accession>
<comment type="caution">
    <text evidence="1">The sequence shown here is derived from an EMBL/GenBank/DDBJ whole genome shotgun (WGS) entry which is preliminary data.</text>
</comment>
<evidence type="ECO:0000313" key="1">
    <source>
        <dbReference type="EMBL" id="MEK6466080.1"/>
    </source>
</evidence>
<organism evidence="1 2">
    <name type="scientific">Pseudonocardia alni subsp. carboxydivorans</name>
    <dbReference type="NCBI Taxonomy" id="415010"/>
    <lineage>
        <taxon>Bacteria</taxon>
        <taxon>Bacillati</taxon>
        <taxon>Actinomycetota</taxon>
        <taxon>Actinomycetes</taxon>
        <taxon>Pseudonocardiales</taxon>
        <taxon>Pseudonocardiaceae</taxon>
        <taxon>Pseudonocardia</taxon>
    </lineage>
</organism>
<dbReference type="EMBL" id="JBBPIX010000011">
    <property type="protein sequence ID" value="MEK6466080.1"/>
    <property type="molecule type" value="Genomic_DNA"/>
</dbReference>
<reference evidence="1 2" key="1">
    <citation type="submission" date="2024-03" db="EMBL/GenBank/DDBJ databases">
        <title>Draft genome sequence of Pseudonocardia carboxydivorans JCM 14827.</title>
        <authorList>
            <person name="Duangmal K."/>
        </authorList>
    </citation>
    <scope>NUCLEOTIDE SEQUENCE [LARGE SCALE GENOMIC DNA]</scope>
    <source>
        <strain evidence="1 2">JCM 14827</strain>
    </source>
</reference>
<evidence type="ECO:0000313" key="2">
    <source>
        <dbReference type="Proteomes" id="UP001367513"/>
    </source>
</evidence>
<gene>
    <name evidence="1" type="ORF">WG925_20260</name>
</gene>
<proteinExistence type="predicted"/>
<dbReference type="Proteomes" id="UP001367513">
    <property type="component" value="Unassembled WGS sequence"/>
</dbReference>
<name>A0ABU9AJ50_PSEA5</name>
<dbReference type="RefSeq" id="WP_346103210.1">
    <property type="nucleotide sequence ID" value="NZ_BAAAOD010000019.1"/>
</dbReference>
<keyword evidence="2" id="KW-1185">Reference proteome</keyword>
<sequence length="112" mass="12105">MEQTQRGTVGGSSDALISQISPDNVLEVGRALSAQIVAIRESLRSAQRTRVGPCGDDPISGVATPAFQDRFERTIATHAQHQTELEEAVRRLRATAVVFELGEDAIARSFTI</sequence>
<protein>
    <recommendedName>
        <fullName evidence="3">PE family protein</fullName>
    </recommendedName>
</protein>
<evidence type="ECO:0008006" key="3">
    <source>
        <dbReference type="Google" id="ProtNLM"/>
    </source>
</evidence>